<dbReference type="AlphaFoldDB" id="A0A398AQT7"/>
<dbReference type="EMBL" id="CM010628">
    <property type="protein sequence ID" value="RID80087.1"/>
    <property type="molecule type" value="Genomic_DNA"/>
</dbReference>
<evidence type="ECO:0000313" key="1">
    <source>
        <dbReference type="EMBL" id="RID80087.1"/>
    </source>
</evidence>
<name>A0A398AQT7_BRACM</name>
<dbReference type="Proteomes" id="UP000264353">
    <property type="component" value="Chromosome A1"/>
</dbReference>
<reference evidence="1 2" key="1">
    <citation type="submission" date="2018-06" db="EMBL/GenBank/DDBJ databases">
        <title>WGS assembly of Brassica rapa FPsc.</title>
        <authorList>
            <person name="Bowman J."/>
            <person name="Kohchi T."/>
            <person name="Yamato K."/>
            <person name="Jenkins J."/>
            <person name="Shu S."/>
            <person name="Ishizaki K."/>
            <person name="Yamaoka S."/>
            <person name="Nishihama R."/>
            <person name="Nakamura Y."/>
            <person name="Berger F."/>
            <person name="Adam C."/>
            <person name="Aki S."/>
            <person name="Althoff F."/>
            <person name="Araki T."/>
            <person name="Arteaga-Vazquez M."/>
            <person name="Balasubrmanian S."/>
            <person name="Bauer D."/>
            <person name="Boehm C."/>
            <person name="Briginshaw L."/>
            <person name="Caballero-Perez J."/>
            <person name="Catarino B."/>
            <person name="Chen F."/>
            <person name="Chiyoda S."/>
            <person name="Chovatia M."/>
            <person name="Davies K."/>
            <person name="Delmans M."/>
            <person name="Demura T."/>
            <person name="Dierschke T."/>
            <person name="Dolan L."/>
            <person name="Dorantes-Acosta A."/>
            <person name="Eklund D."/>
            <person name="Florent S."/>
            <person name="Flores-Sandoval E."/>
            <person name="Fujiyama A."/>
            <person name="Fukuzawa H."/>
            <person name="Galik B."/>
            <person name="Grimanelli D."/>
            <person name="Grimwood J."/>
            <person name="Grossniklaus U."/>
            <person name="Hamada T."/>
            <person name="Haseloff J."/>
            <person name="Hetherington A."/>
            <person name="Higo A."/>
            <person name="Hirakawa Y."/>
            <person name="Hundley H."/>
            <person name="Ikeda Y."/>
            <person name="Inoue K."/>
            <person name="Inoue S."/>
            <person name="Ishida S."/>
            <person name="Jia Q."/>
            <person name="Kakita M."/>
            <person name="Kanazawa T."/>
            <person name="Kawai Y."/>
            <person name="Kawashima T."/>
            <person name="Kennedy M."/>
            <person name="Kinose K."/>
            <person name="Kinoshita T."/>
            <person name="Kohara Y."/>
            <person name="Koide E."/>
            <person name="Komatsu K."/>
            <person name="Kopischke S."/>
            <person name="Kubo M."/>
            <person name="Kyozuka J."/>
            <person name="Lagercrantz U."/>
            <person name="Lin S."/>
            <person name="Lindquist E."/>
            <person name="Lipzen A."/>
            <person name="Lu C."/>
            <person name="Luna E."/>
            <person name="Martienssen R."/>
            <person name="Minamino N."/>
            <person name="Mizutani M."/>
            <person name="Mizutani M."/>
            <person name="Mochizuki N."/>
            <person name="Monte I."/>
            <person name="Mosher R."/>
            <person name="Nagasaki H."/>
            <person name="Nakagami H."/>
            <person name="Naramoto S."/>
            <person name="Nishitani K."/>
            <person name="Ohtani M."/>
            <person name="Okamoto T."/>
            <person name="Okumura M."/>
            <person name="Phillips J."/>
            <person name="Pollak B."/>
            <person name="Reinders A."/>
            <person name="Roevekamp M."/>
            <person name="Sano R."/>
            <person name="Sawa S."/>
            <person name="Schmid M."/>
            <person name="Shirakawa M."/>
            <person name="Solano R."/>
            <person name="Spunde A."/>
            <person name="Suetsugu N."/>
            <person name="Sugano S."/>
            <person name="Sugiyama A."/>
            <person name="Sun R."/>
            <person name="Suzuki Y."/>
            <person name="Takenaka M."/>
            <person name="Takezawa D."/>
            <person name="Tomogane H."/>
            <person name="Tsuzuki M."/>
            <person name="Ueda T."/>
            <person name="Umeda M."/>
            <person name="Ward J."/>
            <person name="Watanabe Y."/>
            <person name="Yazaki K."/>
            <person name="Yokoyama R."/>
            <person name="Yoshitake Y."/>
            <person name="Yotsui I."/>
            <person name="Zachgo S."/>
            <person name="Schmutz J."/>
        </authorList>
    </citation>
    <scope>NUCLEOTIDE SEQUENCE [LARGE SCALE GENOMIC DNA]</scope>
    <source>
        <strain evidence="2">cv. B-3</strain>
    </source>
</reference>
<evidence type="ECO:0000313" key="2">
    <source>
        <dbReference type="Proteomes" id="UP000264353"/>
    </source>
</evidence>
<proteinExistence type="predicted"/>
<gene>
    <name evidence="1" type="ORF">BRARA_A02780</name>
</gene>
<sequence length="95" mass="10764">MKRKRCEMEEAAKEKKITEIGSAIEELSVLSIAKTTIVTTETEATSNIINLPLKPLLSFCKLIIQVLGIYSRIYITKCYAVFVSFPYFGRVIMLI</sequence>
<protein>
    <submittedName>
        <fullName evidence="1">Uncharacterized protein</fullName>
    </submittedName>
</protein>
<organism evidence="1 2">
    <name type="scientific">Brassica campestris</name>
    <name type="common">Field mustard</name>
    <dbReference type="NCBI Taxonomy" id="3711"/>
    <lineage>
        <taxon>Eukaryota</taxon>
        <taxon>Viridiplantae</taxon>
        <taxon>Streptophyta</taxon>
        <taxon>Embryophyta</taxon>
        <taxon>Tracheophyta</taxon>
        <taxon>Spermatophyta</taxon>
        <taxon>Magnoliopsida</taxon>
        <taxon>eudicotyledons</taxon>
        <taxon>Gunneridae</taxon>
        <taxon>Pentapetalae</taxon>
        <taxon>rosids</taxon>
        <taxon>malvids</taxon>
        <taxon>Brassicales</taxon>
        <taxon>Brassicaceae</taxon>
        <taxon>Brassiceae</taxon>
        <taxon>Brassica</taxon>
    </lineage>
</organism>
<accession>A0A398AQT7</accession>